<protein>
    <submittedName>
        <fullName evidence="1">Uncharacterized protein</fullName>
    </submittedName>
</protein>
<geneLocation type="plasmid" evidence="1">
    <name>unnamed</name>
</geneLocation>
<evidence type="ECO:0000313" key="1">
    <source>
        <dbReference type="EMBL" id="QCO28932.1"/>
    </source>
</evidence>
<dbReference type="RefSeq" id="WP_074338052.1">
    <property type="nucleotide sequence ID" value="NZ_FVGR01000012.1"/>
</dbReference>
<name>A0A4D8RZ83_9MYCO</name>
<accession>A0A4D8RZ83</accession>
<gene>
    <name evidence="1" type="ORF">CFE69_23590</name>
</gene>
<sequence>MGMYTELLVKGELRRDAPEEVRSALRSLITGEYSEDQVWPSHRFFANERFDFVATGSSSYFVTGRSMYYPEHGQFFINASLKNYTDTIEEFLDWLLPYVDAFPGAFLGFTRYEEDDAPALIYMPSQTVIDGEVVSTAPELQAAKYELGSRPD</sequence>
<dbReference type="EMBL" id="CP022232">
    <property type="protein sequence ID" value="QCO28932.1"/>
    <property type="molecule type" value="Genomic_DNA"/>
</dbReference>
<proteinExistence type="predicted"/>
<organism evidence="1">
    <name type="scientific">Mycobacteroides abscessus subsp. massiliense</name>
    <dbReference type="NCBI Taxonomy" id="1962118"/>
    <lineage>
        <taxon>Bacteria</taxon>
        <taxon>Bacillati</taxon>
        <taxon>Actinomycetota</taxon>
        <taxon>Actinomycetes</taxon>
        <taxon>Mycobacteriales</taxon>
        <taxon>Mycobacteriaceae</taxon>
        <taxon>Mycobacteroides</taxon>
        <taxon>Mycobacteroides abscessus</taxon>
    </lineage>
</organism>
<reference evidence="1" key="1">
    <citation type="submission" date="2017-06" db="EMBL/GenBank/DDBJ databases">
        <title>Antibiotic Resistance Genes in Clinically Isolated Mycobacterium abscessus strains.</title>
        <authorList>
            <person name="Carvalho N.F.G."/>
            <person name="Chimara E."/>
            <person name="Leao S.L.P.C."/>
            <person name="Costa S.F."/>
            <person name="Souza M."/>
            <person name="Morais C."/>
            <person name="Amgarten D.E."/>
            <person name="Setubal J.C."/>
        </authorList>
    </citation>
    <scope>NUCLEOTIDE SEQUENCE</scope>
    <source>
        <strain evidence="1">381</strain>
        <plasmid evidence="1">unnamed</plasmid>
    </source>
</reference>
<keyword evidence="1" id="KW-0614">Plasmid</keyword>
<dbReference type="AlphaFoldDB" id="A0A4D8RZ83"/>